<accession>A0A8E2J6B8</accession>
<dbReference type="Proteomes" id="UP000250043">
    <property type="component" value="Unassembled WGS sequence"/>
</dbReference>
<protein>
    <submittedName>
        <fullName evidence="1">Uncharacterized protein</fullName>
    </submittedName>
</protein>
<evidence type="ECO:0000313" key="2">
    <source>
        <dbReference type="Proteomes" id="UP000250043"/>
    </source>
</evidence>
<proteinExistence type="predicted"/>
<name>A0A8E2J6B8_9APHY</name>
<keyword evidence="2" id="KW-1185">Reference proteome</keyword>
<reference evidence="1 2" key="1">
    <citation type="submission" date="2016-07" db="EMBL/GenBank/DDBJ databases">
        <title>Draft genome of the white-rot fungus Obba rivulosa 3A-2.</title>
        <authorList>
            <consortium name="DOE Joint Genome Institute"/>
            <person name="Miettinen O."/>
            <person name="Riley R."/>
            <person name="Acob R."/>
            <person name="Barry K."/>
            <person name="Cullen D."/>
            <person name="De Vries R."/>
            <person name="Hainaut M."/>
            <person name="Hatakka A."/>
            <person name="Henrissat B."/>
            <person name="Hilden K."/>
            <person name="Kuo R."/>
            <person name="Labutti K."/>
            <person name="Lipzen A."/>
            <person name="Makela M.R."/>
            <person name="Sandor L."/>
            <person name="Spatafora J.W."/>
            <person name="Grigoriev I.V."/>
            <person name="Hibbett D.S."/>
        </authorList>
    </citation>
    <scope>NUCLEOTIDE SEQUENCE [LARGE SCALE GENOMIC DNA]</scope>
    <source>
        <strain evidence="1 2">3A-2</strain>
    </source>
</reference>
<evidence type="ECO:0000313" key="1">
    <source>
        <dbReference type="EMBL" id="OCH94237.1"/>
    </source>
</evidence>
<sequence>MQNHIRTCSLVKTTELGIHLIRTWCLAARLFLKTFHLDGTLGAIQIGTILSSISTNIHLFLPTLQGSDLVQDRVISGFWTLYQFFVCHVAYTYTVTEFGDIAALTKEIWLVGLTI</sequence>
<dbReference type="EMBL" id="KV722346">
    <property type="protein sequence ID" value="OCH94237.1"/>
    <property type="molecule type" value="Genomic_DNA"/>
</dbReference>
<organism evidence="1 2">
    <name type="scientific">Obba rivulosa</name>
    <dbReference type="NCBI Taxonomy" id="1052685"/>
    <lineage>
        <taxon>Eukaryota</taxon>
        <taxon>Fungi</taxon>
        <taxon>Dikarya</taxon>
        <taxon>Basidiomycota</taxon>
        <taxon>Agaricomycotina</taxon>
        <taxon>Agaricomycetes</taxon>
        <taxon>Polyporales</taxon>
        <taxon>Gelatoporiaceae</taxon>
        <taxon>Obba</taxon>
    </lineage>
</organism>
<dbReference type="OrthoDB" id="2535105at2759"/>
<dbReference type="AlphaFoldDB" id="A0A8E2J6B8"/>
<gene>
    <name evidence="1" type="ORF">OBBRIDRAFT_182282</name>
</gene>